<dbReference type="Gene3D" id="3.40.50.1000">
    <property type="entry name" value="HAD superfamily/HAD-like"/>
    <property type="match status" value="1"/>
</dbReference>
<evidence type="ECO:0000313" key="2">
    <source>
        <dbReference type="EMBL" id="AWU66718.1"/>
    </source>
</evidence>
<dbReference type="InterPro" id="IPR010037">
    <property type="entry name" value="FkbH_domain"/>
</dbReference>
<dbReference type="GO" id="GO:0046872">
    <property type="term" value="F:metal ion binding"/>
    <property type="evidence" value="ECO:0007669"/>
    <property type="project" value="UniProtKB-KW"/>
</dbReference>
<evidence type="ECO:0008006" key="3">
    <source>
        <dbReference type="Google" id="ProtNLM"/>
    </source>
</evidence>
<dbReference type="SUPFAM" id="SSF56784">
    <property type="entry name" value="HAD-like"/>
    <property type="match status" value="1"/>
</dbReference>
<name>A0A2Z4BW04_9ENTR</name>
<sequence length="534" mass="61193">MNQTYELQNFIFESNPGRQELLNYKKNNDGNTFKVYIYRNHSFEIIEKSISAFLDFAELNIEFAYSDYDDSLSFFELDVEADLVIIWLDLSRYLSDVDSFIKQRLAILKNIYKRNILFCYYGYDIENDIAIADSQITLYNISKWREKFGDKYEDLRLERFSGTKMSMPLMLTVSRDLGLNYLPSLLRPSVKCIVLDLDNTLYRGVLGEDGVDGIELTEAHKQLQKRVAELASNGFFVCIVSKNDQRDVDFLLRNRNDFYVNSKNIIISKASWDAKAKAISEIAEQLNIGIDSILFIDDNIGELLSVKQIHPSIKTILAKEDATVTLDVLNNYPGLLKRGQTNEDSLRNIDSKANEERKKIIDATTKEDFIKQMNIQLDFMIDPKNEAYRISELSNKTNQFIFNYKRYTTAEIENIIDARESVVVAVSVKDKLANSGIVGVLVLKNDKENQCAKLEECFVSCRALGRGIDDIIVLGAISVGLKQLGIKVLRASYIEGERNLPAKIFFDSKLEQYLTPSVFEYTIPNELVQINIKD</sequence>
<dbReference type="EMBL" id="MH325900">
    <property type="protein sequence ID" value="AWU66718.1"/>
    <property type="molecule type" value="Genomic_DNA"/>
</dbReference>
<dbReference type="InterPro" id="IPR010033">
    <property type="entry name" value="HAD_SF_ppase_IIIC"/>
</dbReference>
<organism evidence="2">
    <name type="scientific">Citrobacter youngae</name>
    <dbReference type="NCBI Taxonomy" id="133448"/>
    <lineage>
        <taxon>Bacteria</taxon>
        <taxon>Pseudomonadati</taxon>
        <taxon>Pseudomonadota</taxon>
        <taxon>Gammaproteobacteria</taxon>
        <taxon>Enterobacterales</taxon>
        <taxon>Enterobacteriaceae</taxon>
        <taxon>Citrobacter</taxon>
        <taxon>Citrobacter freundii complex</taxon>
    </lineage>
</organism>
<reference evidence="2" key="1">
    <citation type="submission" date="2018-05" db="EMBL/GenBank/DDBJ databases">
        <authorList>
            <person name="Lanie J.A."/>
            <person name="Ng W.-L."/>
            <person name="Kazmierczak K.M."/>
            <person name="Andrzejewski T.M."/>
            <person name="Davidsen T.M."/>
            <person name="Wayne K.J."/>
            <person name="Tettelin H."/>
            <person name="Glass J.I."/>
            <person name="Rusch D."/>
            <person name="Podicherti R."/>
            <person name="Tsui H.-C.T."/>
            <person name="Winkler M.E."/>
        </authorList>
    </citation>
    <scope>NUCLEOTIDE SEQUENCE</scope>
    <source>
        <strain evidence="2">O32_G3543</strain>
    </source>
</reference>
<dbReference type="AlphaFoldDB" id="A0A2Z4BW04"/>
<protein>
    <recommendedName>
        <fullName evidence="3">HAD-IIIC family phosphatase</fullName>
    </recommendedName>
</protein>
<gene>
    <name evidence="2" type="primary">orf8</name>
</gene>
<dbReference type="InterPro" id="IPR036412">
    <property type="entry name" value="HAD-like_sf"/>
</dbReference>
<dbReference type="NCBIfam" id="TIGR01686">
    <property type="entry name" value="FkbH"/>
    <property type="match status" value="1"/>
</dbReference>
<dbReference type="InterPro" id="IPR023214">
    <property type="entry name" value="HAD_sf"/>
</dbReference>
<accession>A0A2Z4BW04</accession>
<evidence type="ECO:0000256" key="1">
    <source>
        <dbReference type="ARBA" id="ARBA00022723"/>
    </source>
</evidence>
<proteinExistence type="predicted"/>
<keyword evidence="1" id="KW-0479">Metal-binding</keyword>
<dbReference type="NCBIfam" id="TIGR01681">
    <property type="entry name" value="HAD-SF-IIIC"/>
    <property type="match status" value="1"/>
</dbReference>